<reference evidence="1" key="1">
    <citation type="submission" date="2020-08" db="EMBL/GenBank/DDBJ databases">
        <title>Genome public.</title>
        <authorList>
            <person name="Liu C."/>
            <person name="Sun Q."/>
        </authorList>
    </citation>
    <scope>NUCLEOTIDE SEQUENCE</scope>
    <source>
        <strain evidence="1">H8</strain>
    </source>
</reference>
<dbReference type="AlphaFoldDB" id="A0A926DLA9"/>
<name>A0A926DLA9_9FIRM</name>
<keyword evidence="2" id="KW-1185">Reference proteome</keyword>
<accession>A0A926DLA9</accession>
<proteinExistence type="predicted"/>
<dbReference type="EMBL" id="JACRSU010000003">
    <property type="protein sequence ID" value="MBC8541045.1"/>
    <property type="molecule type" value="Genomic_DNA"/>
</dbReference>
<keyword evidence="1" id="KW-0378">Hydrolase</keyword>
<dbReference type="Proteomes" id="UP000611762">
    <property type="component" value="Unassembled WGS sequence"/>
</dbReference>
<dbReference type="Gene3D" id="2.115.10.20">
    <property type="entry name" value="Glycosyl hydrolase domain, family 43"/>
    <property type="match status" value="1"/>
</dbReference>
<evidence type="ECO:0000313" key="1">
    <source>
        <dbReference type="EMBL" id="MBC8541045.1"/>
    </source>
</evidence>
<gene>
    <name evidence="1" type="ORF">H8698_08685</name>
</gene>
<evidence type="ECO:0000313" key="2">
    <source>
        <dbReference type="Proteomes" id="UP000611762"/>
    </source>
</evidence>
<dbReference type="SUPFAM" id="SSF75005">
    <property type="entry name" value="Arabinanase/levansucrase/invertase"/>
    <property type="match status" value="1"/>
</dbReference>
<sequence>MNFKNRMLPTKLNYQFREEGYHVWCGSAFQFRGNCYFIYSRWKKDLGFAAWVTDSEICLAKADHIFGEFHHVKTLFGKDEDDRWDASCKHNPTVLKYEDKIYLYYMGNRGNGEWWNHRNNQRIGCAVASDPEGEWRRKEEPVIDVSSHGFDSLMTSNPTVTQMPDGRVLAVYKGVSKEGELPKGGPVICGVAIAEHPEGPFIKEKEPIMQNPNHPWSVEDPFIWREDGNYYSLVKDFHGYFTKTNGYSVALFESRDGIHWAPSDTPLAFTRELVYEDGQIQKVALLERPQLYFENGTPKALLCACAADENCTDTFHVRIPLK</sequence>
<protein>
    <submittedName>
        <fullName evidence="1">Glycoside hydrolase family protein</fullName>
    </submittedName>
</protein>
<organism evidence="1 2">
    <name type="scientific">Congzhengia minquanensis</name>
    <dbReference type="NCBI Taxonomy" id="2763657"/>
    <lineage>
        <taxon>Bacteria</taxon>
        <taxon>Bacillati</taxon>
        <taxon>Bacillota</taxon>
        <taxon>Clostridia</taxon>
        <taxon>Eubacteriales</taxon>
        <taxon>Oscillospiraceae</taxon>
        <taxon>Congzhengia</taxon>
    </lineage>
</organism>
<dbReference type="GO" id="GO:0016787">
    <property type="term" value="F:hydrolase activity"/>
    <property type="evidence" value="ECO:0007669"/>
    <property type="project" value="UniProtKB-KW"/>
</dbReference>
<dbReference type="RefSeq" id="WP_249312833.1">
    <property type="nucleotide sequence ID" value="NZ_JACRSU010000003.1"/>
</dbReference>
<comment type="caution">
    <text evidence="1">The sequence shown here is derived from an EMBL/GenBank/DDBJ whole genome shotgun (WGS) entry which is preliminary data.</text>
</comment>
<dbReference type="CDD" id="cd08994">
    <property type="entry name" value="GH43_62_32_68_117_130-like"/>
    <property type="match status" value="1"/>
</dbReference>
<dbReference type="InterPro" id="IPR023296">
    <property type="entry name" value="Glyco_hydro_beta-prop_sf"/>
</dbReference>